<dbReference type="EMBL" id="JBJKFK010000628">
    <property type="protein sequence ID" value="KAL3315974.1"/>
    <property type="molecule type" value="Genomic_DNA"/>
</dbReference>
<accession>A0ABD2Q8T2</accession>
<name>A0ABD2Q8T2_9PLAT</name>
<keyword evidence="2" id="KW-1185">Reference proteome</keyword>
<organism evidence="1 2">
    <name type="scientific">Cichlidogyrus casuarinus</name>
    <dbReference type="NCBI Taxonomy" id="1844966"/>
    <lineage>
        <taxon>Eukaryota</taxon>
        <taxon>Metazoa</taxon>
        <taxon>Spiralia</taxon>
        <taxon>Lophotrochozoa</taxon>
        <taxon>Platyhelminthes</taxon>
        <taxon>Monogenea</taxon>
        <taxon>Monopisthocotylea</taxon>
        <taxon>Dactylogyridea</taxon>
        <taxon>Ancyrocephalidae</taxon>
        <taxon>Cichlidogyrus</taxon>
    </lineage>
</organism>
<dbReference type="SUPFAM" id="SSF48371">
    <property type="entry name" value="ARM repeat"/>
    <property type="match status" value="1"/>
</dbReference>
<evidence type="ECO:0000313" key="1">
    <source>
        <dbReference type="EMBL" id="KAL3315974.1"/>
    </source>
</evidence>
<dbReference type="InterPro" id="IPR016024">
    <property type="entry name" value="ARM-type_fold"/>
</dbReference>
<proteinExistence type="predicted"/>
<evidence type="ECO:0000313" key="2">
    <source>
        <dbReference type="Proteomes" id="UP001626550"/>
    </source>
</evidence>
<sequence length="493" mass="55422">MQVVLKDISLKTKAHALKAILSPLRSSVEARIQFGLQAGNKSAQNTENMFGFGAIMKLLQQLTDDKETFDIHVLTDLVEIVYVVITNIKTDEALCLQNSSETKQNPAEDLVYDLLKSKILLQLVTLLQKTPSAVYEDAAESESDPDLSEFDETFTQNKAESNESSKSTTEQHESKIEFLWLRFWRHIILALTAFNNFDQTAQLEVAKGDTIFKRISNFLNLNAGVSKESTAFEKLSVTDKILVRSRGFLRKNFWLSILQSIKDLCKKSVLHSSKIDDEKDLLFVPKTCKTNQLAIVRADVAEKLIQFGRLKVNFAYVFLTYIQSPELQLSAVECLFYIGANNGEAQMELRDRGAFIPLLSILKKGLNTRENLAAEAEAGDELSNDPQADGKTIISSQFTLDEDELKSIGAHSRAISRKSSLFTGKAKSLSRTVTSKSELNKRTEKSKPVLENLLIREKVVKTIWTLVGDDEDIRRLVAQSIDVRMLIEFLEVS</sequence>
<protein>
    <submittedName>
        <fullName evidence="1">Uncharacterized protein</fullName>
    </submittedName>
</protein>
<comment type="caution">
    <text evidence="1">The sequence shown here is derived from an EMBL/GenBank/DDBJ whole genome shotgun (WGS) entry which is preliminary data.</text>
</comment>
<reference evidence="1 2" key="1">
    <citation type="submission" date="2024-11" db="EMBL/GenBank/DDBJ databases">
        <title>Adaptive evolution of stress response genes in parasites aligns with host niche diversity.</title>
        <authorList>
            <person name="Hahn C."/>
            <person name="Resl P."/>
        </authorList>
    </citation>
    <scope>NUCLEOTIDE SEQUENCE [LARGE SCALE GENOMIC DNA]</scope>
    <source>
        <strain evidence="1">EGGRZ-B1_66</strain>
        <tissue evidence="1">Body</tissue>
    </source>
</reference>
<dbReference type="Proteomes" id="UP001626550">
    <property type="component" value="Unassembled WGS sequence"/>
</dbReference>
<gene>
    <name evidence="1" type="ORF">Ciccas_005382</name>
</gene>
<dbReference type="AlphaFoldDB" id="A0ABD2Q8T2"/>